<keyword evidence="5" id="KW-0411">Iron-sulfur</keyword>
<feature type="chain" id="PRO_5041334542" description="FAD dependent oxidoreductase" evidence="6">
    <location>
        <begin position="29"/>
        <end position="610"/>
    </location>
</feature>
<dbReference type="GO" id="GO:0016491">
    <property type="term" value="F:oxidoreductase activity"/>
    <property type="evidence" value="ECO:0007669"/>
    <property type="project" value="UniProtKB-KW"/>
</dbReference>
<keyword evidence="8" id="KW-1185">Reference proteome</keyword>
<keyword evidence="6" id="KW-0732">Signal</keyword>
<dbReference type="InterPro" id="IPR039650">
    <property type="entry name" value="HdrA-like"/>
</dbReference>
<name>A0AA39GJW5_SARSR</name>
<gene>
    <name evidence="7" type="ORF">NLU13_4794</name>
</gene>
<evidence type="ECO:0008006" key="9">
    <source>
        <dbReference type="Google" id="ProtNLM"/>
    </source>
</evidence>
<reference evidence="7" key="1">
    <citation type="submission" date="2022-10" db="EMBL/GenBank/DDBJ databases">
        <title>Determination and structural analysis of whole genome sequence of Sarocladium strictum F4-1.</title>
        <authorList>
            <person name="Hu L."/>
            <person name="Jiang Y."/>
        </authorList>
    </citation>
    <scope>NUCLEOTIDE SEQUENCE</scope>
    <source>
        <strain evidence="7">F4-1</strain>
    </source>
</reference>
<dbReference type="SUPFAM" id="SSF51905">
    <property type="entry name" value="FAD/NAD(P)-binding domain"/>
    <property type="match status" value="1"/>
</dbReference>
<keyword evidence="2" id="KW-0479">Metal-binding</keyword>
<dbReference type="GO" id="GO:0051539">
    <property type="term" value="F:4 iron, 4 sulfur cluster binding"/>
    <property type="evidence" value="ECO:0007669"/>
    <property type="project" value="UniProtKB-KW"/>
</dbReference>
<evidence type="ECO:0000256" key="2">
    <source>
        <dbReference type="ARBA" id="ARBA00022723"/>
    </source>
</evidence>
<feature type="signal peptide" evidence="6">
    <location>
        <begin position="1"/>
        <end position="28"/>
    </location>
</feature>
<protein>
    <recommendedName>
        <fullName evidence="9">FAD dependent oxidoreductase</fullName>
    </recommendedName>
</protein>
<evidence type="ECO:0000256" key="4">
    <source>
        <dbReference type="ARBA" id="ARBA00023004"/>
    </source>
</evidence>
<keyword evidence="1" id="KW-0004">4Fe-4S</keyword>
<dbReference type="Gene3D" id="3.50.50.60">
    <property type="entry name" value="FAD/NAD(P)-binding domain"/>
    <property type="match status" value="1"/>
</dbReference>
<evidence type="ECO:0000256" key="1">
    <source>
        <dbReference type="ARBA" id="ARBA00022485"/>
    </source>
</evidence>
<keyword evidence="3" id="KW-0560">Oxidoreductase</keyword>
<dbReference type="AlphaFoldDB" id="A0AA39GJW5"/>
<dbReference type="GO" id="GO:0046872">
    <property type="term" value="F:metal ion binding"/>
    <property type="evidence" value="ECO:0007669"/>
    <property type="project" value="UniProtKB-KW"/>
</dbReference>
<dbReference type="Proteomes" id="UP001175261">
    <property type="component" value="Unassembled WGS sequence"/>
</dbReference>
<evidence type="ECO:0000313" key="8">
    <source>
        <dbReference type="Proteomes" id="UP001175261"/>
    </source>
</evidence>
<evidence type="ECO:0000256" key="5">
    <source>
        <dbReference type="ARBA" id="ARBA00023014"/>
    </source>
</evidence>
<organism evidence="7 8">
    <name type="scientific">Sarocladium strictum</name>
    <name type="common">Black bundle disease fungus</name>
    <name type="synonym">Acremonium strictum</name>
    <dbReference type="NCBI Taxonomy" id="5046"/>
    <lineage>
        <taxon>Eukaryota</taxon>
        <taxon>Fungi</taxon>
        <taxon>Dikarya</taxon>
        <taxon>Ascomycota</taxon>
        <taxon>Pezizomycotina</taxon>
        <taxon>Sordariomycetes</taxon>
        <taxon>Hypocreomycetidae</taxon>
        <taxon>Hypocreales</taxon>
        <taxon>Sarocladiaceae</taxon>
        <taxon>Sarocladium</taxon>
    </lineage>
</organism>
<evidence type="ECO:0000256" key="6">
    <source>
        <dbReference type="SAM" id="SignalP"/>
    </source>
</evidence>
<sequence length="610" mass="67901">MRHSLFACCLHRLLVSWLLLSPLTVSGAATSTAHLEERKTATETHEYDVVVYGNTVAAIAAAIQTVRMGKTAVLVSPKSRLGGMTASGLGWTDAKDGNAISGIAREFYSKVYQRYQNNTLWTKQSRTTYVDKRIQAQPGVAVDEKLKVQWTFEPRIAQQILEDWVKEEKVPVFRNISIKQSKQGVTKQGATITSLVAENGTVFRGKMFIDAGYEGDLMDAAGIPWNIGRESEQQYNESVAGIRINNQGKQNLDISKDESLNIDPYITKGKPSSGLINGITEVIEDPLAEEGKADKIRLQAYTYRLCLTQVKNNQVPFSKPNGYKEATYEILFRYLETGYRGPFFTRQLMPNLKTDSNAEGQVSTDLPGGAFNSNSNYPMWTYAQREQAAQTHKAWIQGLLFTLAHHSRVPQSVRAQVSTWGYAKDEFVDNGNFPYELYIREGRRMQGMYTMKQSDIETPKGFKADSVVATGSYTFDVHRLQRVVVDNQTFNEGGIHVPNKKPFPIPYGAIVPEAKYATNFLNPVTMSSTHVAFSAIRMEPTYMMMGQSAGVAAVMAIEKKVNVQDVDRTNLKKRIQANGEEENAGSAVTLSRFGAMCLVLSTIYAIVQST</sequence>
<dbReference type="InterPro" id="IPR036188">
    <property type="entry name" value="FAD/NAD-bd_sf"/>
</dbReference>
<evidence type="ECO:0000313" key="7">
    <source>
        <dbReference type="EMBL" id="KAK0388551.1"/>
    </source>
</evidence>
<dbReference type="Pfam" id="PF12831">
    <property type="entry name" value="FAD_oxidored"/>
    <property type="match status" value="1"/>
</dbReference>
<accession>A0AA39GJW5</accession>
<comment type="caution">
    <text evidence="7">The sequence shown here is derived from an EMBL/GenBank/DDBJ whole genome shotgun (WGS) entry which is preliminary data.</text>
</comment>
<dbReference type="PANTHER" id="PTHR43498:SF1">
    <property type="entry name" value="COB--COM HETERODISULFIDE REDUCTASE IRON-SULFUR SUBUNIT A"/>
    <property type="match status" value="1"/>
</dbReference>
<keyword evidence="4" id="KW-0408">Iron</keyword>
<proteinExistence type="predicted"/>
<dbReference type="PANTHER" id="PTHR43498">
    <property type="entry name" value="FERREDOXIN:COB-COM HETERODISULFIDE REDUCTASE SUBUNIT A"/>
    <property type="match status" value="1"/>
</dbReference>
<evidence type="ECO:0000256" key="3">
    <source>
        <dbReference type="ARBA" id="ARBA00023002"/>
    </source>
</evidence>
<dbReference type="EMBL" id="JAPDFR010000003">
    <property type="protein sequence ID" value="KAK0388551.1"/>
    <property type="molecule type" value="Genomic_DNA"/>
</dbReference>